<dbReference type="InterPro" id="IPR002772">
    <property type="entry name" value="Glyco_hydro_3_C"/>
</dbReference>
<protein>
    <recommendedName>
        <fullName evidence="11">xylan 1,4-beta-xylosidase</fullName>
        <ecNumber evidence="11">3.2.1.37</ecNumber>
    </recommendedName>
</protein>
<evidence type="ECO:0000313" key="14">
    <source>
        <dbReference type="EMBL" id="PPQ66271.1"/>
    </source>
</evidence>
<keyword evidence="4" id="KW-0964">Secreted</keyword>
<dbReference type="PANTHER" id="PTHR42721">
    <property type="entry name" value="SUGAR HYDROLASE-RELATED"/>
    <property type="match status" value="1"/>
</dbReference>
<evidence type="ECO:0000313" key="15">
    <source>
        <dbReference type="Proteomes" id="UP000284706"/>
    </source>
</evidence>
<dbReference type="GO" id="GO:0045493">
    <property type="term" value="P:xylan catabolic process"/>
    <property type="evidence" value="ECO:0007669"/>
    <property type="project" value="UniProtKB-UniPathway"/>
</dbReference>
<evidence type="ECO:0000256" key="1">
    <source>
        <dbReference type="ARBA" id="ARBA00004613"/>
    </source>
</evidence>
<dbReference type="OrthoDB" id="47059at2759"/>
<keyword evidence="9" id="KW-0326">Glycosidase</keyword>
<feature type="domain" description="Fibronectin type III-like" evidence="13">
    <location>
        <begin position="677"/>
        <end position="747"/>
    </location>
</feature>
<evidence type="ECO:0000256" key="12">
    <source>
        <dbReference type="SAM" id="SignalP"/>
    </source>
</evidence>
<dbReference type="UniPathway" id="UPA00114"/>
<dbReference type="PANTHER" id="PTHR42721:SF3">
    <property type="entry name" value="BETA-D-XYLOSIDASE 5-RELATED"/>
    <property type="match status" value="1"/>
</dbReference>
<comment type="catalytic activity">
    <reaction evidence="10">
        <text>Hydrolysis of (1-&gt;4)-beta-D-xylans, to remove successive D-xylose residues from the non-reducing termini.</text>
        <dbReference type="EC" id="3.2.1.37"/>
    </reaction>
</comment>
<dbReference type="InParanoid" id="A0A409VJ33"/>
<evidence type="ECO:0000256" key="8">
    <source>
        <dbReference type="ARBA" id="ARBA00023180"/>
    </source>
</evidence>
<keyword evidence="5" id="KW-0624">Polysaccharide degradation</keyword>
<keyword evidence="15" id="KW-1185">Reference proteome</keyword>
<evidence type="ECO:0000256" key="3">
    <source>
        <dbReference type="ARBA" id="ARBA00005336"/>
    </source>
</evidence>
<dbReference type="GO" id="GO:0031222">
    <property type="term" value="P:arabinan catabolic process"/>
    <property type="evidence" value="ECO:0007669"/>
    <property type="project" value="TreeGrafter"/>
</dbReference>
<dbReference type="FunFam" id="3.40.50.1700:FF:000007">
    <property type="entry name" value="Exo-1,4-beta-xylosidase xlnD"/>
    <property type="match status" value="1"/>
</dbReference>
<keyword evidence="7" id="KW-0378">Hydrolase</keyword>
<keyword evidence="5" id="KW-0858">Xylan degradation</keyword>
<dbReference type="InterPro" id="IPR044993">
    <property type="entry name" value="BXL"/>
</dbReference>
<evidence type="ECO:0000256" key="7">
    <source>
        <dbReference type="ARBA" id="ARBA00022801"/>
    </source>
</evidence>
<dbReference type="Gene3D" id="3.20.20.300">
    <property type="entry name" value="Glycoside hydrolase, family 3, N-terminal domain"/>
    <property type="match status" value="1"/>
</dbReference>
<dbReference type="InterPro" id="IPR013783">
    <property type="entry name" value="Ig-like_fold"/>
</dbReference>
<dbReference type="AlphaFoldDB" id="A0A409VJ33"/>
<dbReference type="EC" id="3.2.1.37" evidence="11"/>
<evidence type="ECO:0000256" key="5">
    <source>
        <dbReference type="ARBA" id="ARBA00022651"/>
    </source>
</evidence>
<evidence type="ECO:0000256" key="6">
    <source>
        <dbReference type="ARBA" id="ARBA00022729"/>
    </source>
</evidence>
<dbReference type="SUPFAM" id="SSF52279">
    <property type="entry name" value="Beta-D-glucan exohydrolase, C-terminal domain"/>
    <property type="match status" value="1"/>
</dbReference>
<dbReference type="InterPro" id="IPR026891">
    <property type="entry name" value="Fn3-like"/>
</dbReference>
<dbReference type="Pfam" id="PF01915">
    <property type="entry name" value="Glyco_hydro_3_C"/>
    <property type="match status" value="1"/>
</dbReference>
<evidence type="ECO:0000256" key="2">
    <source>
        <dbReference type="ARBA" id="ARBA00004851"/>
    </source>
</evidence>
<comment type="similarity">
    <text evidence="3">Belongs to the glycosyl hydrolase 3 family.</text>
</comment>
<comment type="subcellular location">
    <subcellularLocation>
        <location evidence="1">Secreted</location>
    </subcellularLocation>
</comment>
<dbReference type="InterPro" id="IPR017853">
    <property type="entry name" value="GH"/>
</dbReference>
<sequence>MIRLSAGAVALSIFISHLFWGATGLTYTFPDCTTAPLKGNTVCDTTKDPVTRAQAIISQFTVQELINNTVNLSPGVPRLGLPAYQWWSEALHGVASSPGVTFAPAGSPFSFATSFPQPILMGAAFDDELIKDVATTISTEARAFNNNGRAGIDFFTPNINPFKDPRWGRGQETPGEDPFHISQYVFNLIQGLQGGIDPKPYYKVIADCKHFAGYDLENWEGNSRMSFNAVITPQDLSEFYLPPFQSCVRDAKVASVMCSYNSVNGIPSCANSYLLQSLLRDYWGFNNEGRWVTSDCDAVDNIFSTHHYTADYPHAVADALKAGTDVDCGTAYSLHLPDAFNQSLITRDDLERALTRLYSSLVRLGYFDSPKVQPFRQLGWSDVNTPAAQALALKAATEGIVLLKNDGTLPFKKSIKKLAFIGPWANATTQMQGNYEGIAPFLVSPMQGASDAGFSVSFTPGTTISGTDTSGFAAALAAAKAADAIVFAGGIDDSVEAEGHDRTEISWPGNQLDLISQLSSLGKPLVVMQFGGGQIDGSSLKSNSKVNSILWAGYPGQSGGTALGNIISGKAAPAGRLVTTQYPADYVNQVNMTDMTLRPSSTNPGRTYKWFTGAPVFEFGHGLHFTKFALSWQHQPSAVYQIQRGLTNQIGKSNVDLNVFDTFNVVVKNAGKVTSDYVALLFLSGNGGPAPQPKKQLVSYTRLHDVRAGSQSVASLPVTLGSIARADVNGNLWLYPGKYALTVDMGAEVSLTHSFELEGSATQISRFPQNSS</sequence>
<dbReference type="SUPFAM" id="SSF51445">
    <property type="entry name" value="(Trans)glycosidases"/>
    <property type="match status" value="1"/>
</dbReference>
<dbReference type="STRING" id="231916.A0A409VJ33"/>
<dbReference type="Gene3D" id="3.40.50.1700">
    <property type="entry name" value="Glycoside hydrolase family 3 C-terminal domain"/>
    <property type="match status" value="1"/>
</dbReference>
<keyword evidence="5" id="KW-0119">Carbohydrate metabolism</keyword>
<organism evidence="14 15">
    <name type="scientific">Gymnopilus dilepis</name>
    <dbReference type="NCBI Taxonomy" id="231916"/>
    <lineage>
        <taxon>Eukaryota</taxon>
        <taxon>Fungi</taxon>
        <taxon>Dikarya</taxon>
        <taxon>Basidiomycota</taxon>
        <taxon>Agaricomycotina</taxon>
        <taxon>Agaricomycetes</taxon>
        <taxon>Agaricomycetidae</taxon>
        <taxon>Agaricales</taxon>
        <taxon>Agaricineae</taxon>
        <taxon>Hymenogastraceae</taxon>
        <taxon>Gymnopilus</taxon>
    </lineage>
</organism>
<dbReference type="GO" id="GO:0005576">
    <property type="term" value="C:extracellular region"/>
    <property type="evidence" value="ECO:0007669"/>
    <property type="project" value="UniProtKB-SubCell"/>
</dbReference>
<dbReference type="GO" id="GO:0046556">
    <property type="term" value="F:alpha-L-arabinofuranosidase activity"/>
    <property type="evidence" value="ECO:0007669"/>
    <property type="project" value="TreeGrafter"/>
</dbReference>
<dbReference type="Gene3D" id="2.60.40.10">
    <property type="entry name" value="Immunoglobulins"/>
    <property type="match status" value="1"/>
</dbReference>
<evidence type="ECO:0000256" key="9">
    <source>
        <dbReference type="ARBA" id="ARBA00023295"/>
    </source>
</evidence>
<evidence type="ECO:0000256" key="4">
    <source>
        <dbReference type="ARBA" id="ARBA00022525"/>
    </source>
</evidence>
<accession>A0A409VJ33</accession>
<gene>
    <name evidence="14" type="ORF">CVT26_010955</name>
</gene>
<evidence type="ECO:0000259" key="13">
    <source>
        <dbReference type="SMART" id="SM01217"/>
    </source>
</evidence>
<dbReference type="InterPro" id="IPR001764">
    <property type="entry name" value="Glyco_hydro_3_N"/>
</dbReference>
<feature type="chain" id="PRO_5019046067" description="xylan 1,4-beta-xylosidase" evidence="12">
    <location>
        <begin position="25"/>
        <end position="772"/>
    </location>
</feature>
<dbReference type="InterPro" id="IPR036881">
    <property type="entry name" value="Glyco_hydro_3_C_sf"/>
</dbReference>
<feature type="signal peptide" evidence="12">
    <location>
        <begin position="1"/>
        <end position="24"/>
    </location>
</feature>
<evidence type="ECO:0000256" key="11">
    <source>
        <dbReference type="ARBA" id="ARBA00026107"/>
    </source>
</evidence>
<reference evidence="14 15" key="1">
    <citation type="journal article" date="2018" name="Evol. Lett.">
        <title>Horizontal gene cluster transfer increased hallucinogenic mushroom diversity.</title>
        <authorList>
            <person name="Reynolds H.T."/>
            <person name="Vijayakumar V."/>
            <person name="Gluck-Thaler E."/>
            <person name="Korotkin H.B."/>
            <person name="Matheny P.B."/>
            <person name="Slot J.C."/>
        </authorList>
    </citation>
    <scope>NUCLEOTIDE SEQUENCE [LARGE SCALE GENOMIC DNA]</scope>
    <source>
        <strain evidence="14 15">SRW20</strain>
    </source>
</reference>
<dbReference type="InterPro" id="IPR036962">
    <property type="entry name" value="Glyco_hydro_3_N_sf"/>
</dbReference>
<dbReference type="Proteomes" id="UP000284706">
    <property type="component" value="Unassembled WGS sequence"/>
</dbReference>
<name>A0A409VJ33_9AGAR</name>
<comment type="caution">
    <text evidence="14">The sequence shown here is derived from an EMBL/GenBank/DDBJ whole genome shotgun (WGS) entry which is preliminary data.</text>
</comment>
<dbReference type="Pfam" id="PF00933">
    <property type="entry name" value="Glyco_hydro_3"/>
    <property type="match status" value="1"/>
</dbReference>
<dbReference type="EMBL" id="NHYE01005634">
    <property type="protein sequence ID" value="PPQ66271.1"/>
    <property type="molecule type" value="Genomic_DNA"/>
</dbReference>
<dbReference type="SMART" id="SM01217">
    <property type="entry name" value="Fn3_like"/>
    <property type="match status" value="1"/>
</dbReference>
<dbReference type="GO" id="GO:0009044">
    <property type="term" value="F:xylan 1,4-beta-xylosidase activity"/>
    <property type="evidence" value="ECO:0007669"/>
    <property type="project" value="UniProtKB-EC"/>
</dbReference>
<proteinExistence type="inferred from homology"/>
<evidence type="ECO:0000256" key="10">
    <source>
        <dbReference type="ARBA" id="ARBA00024574"/>
    </source>
</evidence>
<keyword evidence="8" id="KW-0325">Glycoprotein</keyword>
<keyword evidence="6 12" id="KW-0732">Signal</keyword>
<comment type="pathway">
    <text evidence="2">Glycan degradation; xylan degradation.</text>
</comment>